<dbReference type="GO" id="GO:0009408">
    <property type="term" value="P:response to heat"/>
    <property type="evidence" value="ECO:0007669"/>
    <property type="project" value="Ensembl"/>
</dbReference>
<dbReference type="GO" id="GO:0048266">
    <property type="term" value="P:behavioral response to pain"/>
    <property type="evidence" value="ECO:0007669"/>
    <property type="project" value="Ensembl"/>
</dbReference>
<dbReference type="SMART" id="SM00080">
    <property type="entry name" value="LIF_OSM"/>
    <property type="match status" value="1"/>
</dbReference>
<feature type="compositionally biased region" description="Basic residues" evidence="7">
    <location>
        <begin position="241"/>
        <end position="252"/>
    </location>
</feature>
<dbReference type="GO" id="GO:0038165">
    <property type="term" value="P:oncostatin-M-mediated signaling pathway"/>
    <property type="evidence" value="ECO:0007669"/>
    <property type="project" value="InterPro"/>
</dbReference>
<dbReference type="PANTHER" id="PTHR14261">
    <property type="entry name" value="ONCOSTATIN M"/>
    <property type="match status" value="1"/>
</dbReference>
<evidence type="ECO:0000256" key="2">
    <source>
        <dbReference type="ARBA" id="ARBA00005971"/>
    </source>
</evidence>
<evidence type="ECO:0000256" key="1">
    <source>
        <dbReference type="ARBA" id="ARBA00004613"/>
    </source>
</evidence>
<dbReference type="AlphaFoldDB" id="A0A8C6G8Q6"/>
<reference evidence="9" key="2">
    <citation type="submission" date="2025-09" db="UniProtKB">
        <authorList>
            <consortium name="Ensembl"/>
        </authorList>
    </citation>
    <scope>IDENTIFICATION</scope>
</reference>
<dbReference type="Ensembl" id="ENSMSIT00000002922.1">
    <property type="protein sequence ID" value="ENSMSIP00000002295.1"/>
    <property type="gene ID" value="ENSMSIG00000002174.1"/>
</dbReference>
<dbReference type="GO" id="GO:0007422">
    <property type="term" value="P:peripheral nervous system development"/>
    <property type="evidence" value="ECO:0007669"/>
    <property type="project" value="Ensembl"/>
</dbReference>
<evidence type="ECO:0000256" key="8">
    <source>
        <dbReference type="SAM" id="SignalP"/>
    </source>
</evidence>
<dbReference type="PANTHER" id="PTHR14261:SF0">
    <property type="entry name" value="ONCOSTATIN-M"/>
    <property type="match status" value="1"/>
</dbReference>
<evidence type="ECO:0000256" key="6">
    <source>
        <dbReference type="ARBA" id="ARBA00023157"/>
    </source>
</evidence>
<keyword evidence="4" id="KW-0964">Secreted</keyword>
<evidence type="ECO:0000256" key="3">
    <source>
        <dbReference type="ARBA" id="ARBA00022514"/>
    </source>
</evidence>
<comment type="subcellular location">
    <subcellularLocation>
        <location evidence="1">Secreted</location>
    </subcellularLocation>
</comment>
<reference evidence="9" key="1">
    <citation type="submission" date="2025-08" db="UniProtKB">
        <authorList>
            <consortium name="Ensembl"/>
        </authorList>
    </citation>
    <scope>IDENTIFICATION</scope>
</reference>
<evidence type="ECO:0000313" key="9">
    <source>
        <dbReference type="Ensembl" id="ENSMSIP00000002295.1"/>
    </source>
</evidence>
<dbReference type="Pfam" id="PF01291">
    <property type="entry name" value="LIF_OSM"/>
    <property type="match status" value="1"/>
</dbReference>
<keyword evidence="10" id="KW-1185">Reference proteome</keyword>
<dbReference type="GO" id="GO:0005125">
    <property type="term" value="F:cytokine activity"/>
    <property type="evidence" value="ECO:0007669"/>
    <property type="project" value="UniProtKB-KW"/>
</dbReference>
<keyword evidence="5 8" id="KW-0732">Signal</keyword>
<dbReference type="InterPro" id="IPR009079">
    <property type="entry name" value="4_helix_cytokine-like_core"/>
</dbReference>
<dbReference type="GO" id="GO:0006955">
    <property type="term" value="P:immune response"/>
    <property type="evidence" value="ECO:0007669"/>
    <property type="project" value="InterPro"/>
</dbReference>
<organism evidence="9 10">
    <name type="scientific">Mus spicilegus</name>
    <name type="common">Mound-building mouse</name>
    <dbReference type="NCBI Taxonomy" id="10103"/>
    <lineage>
        <taxon>Eukaryota</taxon>
        <taxon>Metazoa</taxon>
        <taxon>Chordata</taxon>
        <taxon>Craniata</taxon>
        <taxon>Vertebrata</taxon>
        <taxon>Euteleostomi</taxon>
        <taxon>Mammalia</taxon>
        <taxon>Eutheria</taxon>
        <taxon>Euarchontoglires</taxon>
        <taxon>Glires</taxon>
        <taxon>Rodentia</taxon>
        <taxon>Myomorpha</taxon>
        <taxon>Muroidea</taxon>
        <taxon>Muridae</taxon>
        <taxon>Murinae</taxon>
        <taxon>Mus</taxon>
        <taxon>Mus</taxon>
    </lineage>
</organism>
<feature type="region of interest" description="Disordered" evidence="7">
    <location>
        <begin position="198"/>
        <end position="217"/>
    </location>
</feature>
<sequence>MQTQLLRTLLSLTLSLLILSMALANRGCSNSSSQLLSQLQNQANLTGNTESLLEPYIRLQNLNTPDLRAACTQHSVAFPSEDTLRQLSKPHFLSTVYTTLDRVLYQLDALRQKFQKTPAFPKLDSARHNILGIRNNVYCMARLLNHSLEIPEPTQADSGASQSTTTPDVFNTKIGSCGFLWGYHRFMGSVGRVFREWDDGSTRSRRQSPLRARRKGTRRIRVRHKGTRRIRVRRKGTRRIWVRRKGSRKIRPSRSTQSPTTRA</sequence>
<dbReference type="GO" id="GO:0045835">
    <property type="term" value="P:negative regulation of meiotic nuclear division"/>
    <property type="evidence" value="ECO:0007669"/>
    <property type="project" value="Ensembl"/>
</dbReference>
<evidence type="ECO:0000256" key="7">
    <source>
        <dbReference type="SAM" id="MobiDB-lite"/>
    </source>
</evidence>
<dbReference type="GeneTree" id="ENSGT00390000004850"/>
<name>A0A8C6G8Q6_MUSSI</name>
<feature type="chain" id="PRO_5034399332" evidence="8">
    <location>
        <begin position="25"/>
        <end position="263"/>
    </location>
</feature>
<dbReference type="Proteomes" id="UP000694415">
    <property type="component" value="Unplaced"/>
</dbReference>
<dbReference type="SUPFAM" id="SSF47266">
    <property type="entry name" value="4-helical cytokines"/>
    <property type="match status" value="1"/>
</dbReference>
<evidence type="ECO:0000313" key="10">
    <source>
        <dbReference type="Proteomes" id="UP000694415"/>
    </source>
</evidence>
<dbReference type="InterPro" id="IPR019827">
    <property type="entry name" value="Leukemia_IF/oncostatin_CS"/>
</dbReference>
<dbReference type="GO" id="GO:0005147">
    <property type="term" value="F:oncostatin-M receptor binding"/>
    <property type="evidence" value="ECO:0007669"/>
    <property type="project" value="InterPro"/>
</dbReference>
<feature type="signal peptide" evidence="8">
    <location>
        <begin position="1"/>
        <end position="24"/>
    </location>
</feature>
<dbReference type="GO" id="GO:0140013">
    <property type="term" value="P:meiotic nuclear division"/>
    <property type="evidence" value="ECO:0007669"/>
    <property type="project" value="Ensembl"/>
</dbReference>
<feature type="region of interest" description="Disordered" evidence="7">
    <location>
        <begin position="241"/>
        <end position="263"/>
    </location>
</feature>
<protein>
    <submittedName>
        <fullName evidence="9">Oncostatin M</fullName>
    </submittedName>
</protein>
<dbReference type="GO" id="GO:0005615">
    <property type="term" value="C:extracellular space"/>
    <property type="evidence" value="ECO:0007669"/>
    <property type="project" value="UniProtKB-KW"/>
</dbReference>
<evidence type="ECO:0000256" key="5">
    <source>
        <dbReference type="ARBA" id="ARBA00022729"/>
    </source>
</evidence>
<keyword evidence="6" id="KW-1015">Disulfide bond</keyword>
<feature type="compositionally biased region" description="Basic residues" evidence="7">
    <location>
        <begin position="203"/>
        <end position="217"/>
    </location>
</feature>
<keyword evidence="3" id="KW-0202">Cytokine</keyword>
<dbReference type="PROSITE" id="PS00590">
    <property type="entry name" value="LIF_OSM"/>
    <property type="match status" value="1"/>
</dbReference>
<dbReference type="InterPro" id="IPR001581">
    <property type="entry name" value="Leukemia_IF/oncostatin"/>
</dbReference>
<proteinExistence type="inferred from homology"/>
<dbReference type="InterPro" id="IPR039578">
    <property type="entry name" value="OSM"/>
</dbReference>
<dbReference type="Gene3D" id="1.20.1250.10">
    <property type="match status" value="1"/>
</dbReference>
<evidence type="ECO:0000256" key="4">
    <source>
        <dbReference type="ARBA" id="ARBA00022525"/>
    </source>
</evidence>
<feature type="compositionally biased region" description="Polar residues" evidence="7">
    <location>
        <begin position="253"/>
        <end position="263"/>
    </location>
</feature>
<dbReference type="GO" id="GO:2001235">
    <property type="term" value="P:positive regulation of apoptotic signaling pathway"/>
    <property type="evidence" value="ECO:0007669"/>
    <property type="project" value="Ensembl"/>
</dbReference>
<comment type="similarity">
    <text evidence="2">Belongs to the LIF/OSM family.</text>
</comment>
<accession>A0A8C6G8Q6</accession>